<keyword evidence="1" id="KW-1133">Transmembrane helix</keyword>
<feature type="transmembrane region" description="Helical" evidence="1">
    <location>
        <begin position="105"/>
        <end position="122"/>
    </location>
</feature>
<keyword evidence="3" id="KW-1185">Reference proteome</keyword>
<feature type="transmembrane region" description="Helical" evidence="1">
    <location>
        <begin position="250"/>
        <end position="268"/>
    </location>
</feature>
<name>A0A078AUK4_STYLE</name>
<dbReference type="Proteomes" id="UP000039865">
    <property type="component" value="Unassembled WGS sequence"/>
</dbReference>
<evidence type="ECO:0000256" key="1">
    <source>
        <dbReference type="SAM" id="Phobius"/>
    </source>
</evidence>
<dbReference type="AlphaFoldDB" id="A0A078AUK4"/>
<evidence type="ECO:0000313" key="3">
    <source>
        <dbReference type="Proteomes" id="UP000039865"/>
    </source>
</evidence>
<keyword evidence="1" id="KW-0472">Membrane</keyword>
<organism evidence="2 3">
    <name type="scientific">Stylonychia lemnae</name>
    <name type="common">Ciliate</name>
    <dbReference type="NCBI Taxonomy" id="5949"/>
    <lineage>
        <taxon>Eukaryota</taxon>
        <taxon>Sar</taxon>
        <taxon>Alveolata</taxon>
        <taxon>Ciliophora</taxon>
        <taxon>Intramacronucleata</taxon>
        <taxon>Spirotrichea</taxon>
        <taxon>Stichotrichia</taxon>
        <taxon>Sporadotrichida</taxon>
        <taxon>Oxytrichidae</taxon>
        <taxon>Stylonychinae</taxon>
        <taxon>Stylonychia</taxon>
    </lineage>
</organism>
<keyword evidence="1" id="KW-0812">Transmembrane</keyword>
<accession>A0A078AUK4</accession>
<dbReference type="EMBL" id="CCKQ01013976">
    <property type="protein sequence ID" value="CDW85701.1"/>
    <property type="molecule type" value="Genomic_DNA"/>
</dbReference>
<feature type="transmembrane region" description="Helical" evidence="1">
    <location>
        <begin position="142"/>
        <end position="166"/>
    </location>
</feature>
<dbReference type="InParanoid" id="A0A078AUK4"/>
<protein>
    <submittedName>
        <fullName evidence="2">Uncharacterized protein</fullName>
    </submittedName>
</protein>
<evidence type="ECO:0000313" key="2">
    <source>
        <dbReference type="EMBL" id="CDW85701.1"/>
    </source>
</evidence>
<proteinExistence type="predicted"/>
<gene>
    <name evidence="2" type="primary">Contig9881.g10563</name>
    <name evidence="2" type="ORF">STYLEM_14787</name>
</gene>
<reference evidence="2 3" key="1">
    <citation type="submission" date="2014-06" db="EMBL/GenBank/DDBJ databases">
        <authorList>
            <person name="Swart Estienne"/>
        </authorList>
    </citation>
    <scope>NUCLEOTIDE SEQUENCE [LARGE SCALE GENOMIC DNA]</scope>
    <source>
        <strain evidence="2 3">130c</strain>
    </source>
</reference>
<feature type="transmembrane region" description="Helical" evidence="1">
    <location>
        <begin position="225"/>
        <end position="244"/>
    </location>
</feature>
<sequence>MLEKKKDDLQDSLISNAYKGLQTNQSRLDKSKINEKASSNVFIDGLYGFFKVKMGPGKKSKTPKVLQYTYELGSRFENFFMDFDAAVIDFIQGVHLKGDSTRCRFLQFLFAFISIIFSYFYALELWVVLILNLNLYQEDSTAVIRLLILFTLQIRITHMLLLNIIITQMFKRFVLRMRPQYQSGSRSLVLVGQRSSSIPSRIVIAAPTLTFALLNSDLMQLRDNLGAIIGICVGVYILASIIRVLQQLKIFYRFILVLAFLVIALLLYQQYFIFKVQRFLDNWNNKSKLFIGDGLNEFKMHLIMWKRYLLFIELIRLNNYRQFLSI</sequence>